<comment type="caution">
    <text evidence="1">The sequence shown here is derived from an EMBL/GenBank/DDBJ whole genome shotgun (WGS) entry which is preliminary data.</text>
</comment>
<accession>A0A8J5CJX4</accession>
<protein>
    <submittedName>
        <fullName evidence="1">Uncharacterized protein</fullName>
    </submittedName>
</protein>
<proteinExistence type="predicted"/>
<keyword evidence="2" id="KW-1185">Reference proteome</keyword>
<name>A0A8J5CJX4_CHIOP</name>
<organism evidence="1 2">
    <name type="scientific">Chionoecetes opilio</name>
    <name type="common">Atlantic snow crab</name>
    <name type="synonym">Cancer opilio</name>
    <dbReference type="NCBI Taxonomy" id="41210"/>
    <lineage>
        <taxon>Eukaryota</taxon>
        <taxon>Metazoa</taxon>
        <taxon>Ecdysozoa</taxon>
        <taxon>Arthropoda</taxon>
        <taxon>Crustacea</taxon>
        <taxon>Multicrustacea</taxon>
        <taxon>Malacostraca</taxon>
        <taxon>Eumalacostraca</taxon>
        <taxon>Eucarida</taxon>
        <taxon>Decapoda</taxon>
        <taxon>Pleocyemata</taxon>
        <taxon>Brachyura</taxon>
        <taxon>Eubrachyura</taxon>
        <taxon>Majoidea</taxon>
        <taxon>Majidae</taxon>
        <taxon>Chionoecetes</taxon>
    </lineage>
</organism>
<dbReference type="Proteomes" id="UP000770661">
    <property type="component" value="Unassembled WGS sequence"/>
</dbReference>
<gene>
    <name evidence="1" type="ORF">GWK47_023012</name>
</gene>
<reference evidence="1" key="1">
    <citation type="submission" date="2020-07" db="EMBL/GenBank/DDBJ databases">
        <title>The High-quality genome of the commercially important snow crab, Chionoecetes opilio.</title>
        <authorList>
            <person name="Jeong J.-H."/>
            <person name="Ryu S."/>
        </authorList>
    </citation>
    <scope>NUCLEOTIDE SEQUENCE</scope>
    <source>
        <strain evidence="1">MADBK_172401_WGS</strain>
        <tissue evidence="1">Digestive gland</tissue>
    </source>
</reference>
<dbReference type="AlphaFoldDB" id="A0A8J5CJX4"/>
<sequence>MHSRQRLNNMSFLLPLQSMEKRTSVKNIMFHFWYILEYWASSELCPEHVTNLTLNIDFVVQHITWNNPPKDSSPCHKQTAVRFILNWKSTTTNHSVEEEHQDVELCREEGAGNVEVWTEGGDGESYIVSTSSPMADINFSLMGYILGAATAQLFTCVSHLPGVPVKRVVHVLLGLSSYTMPSLLGELHRTHFPPTLCDFYVVPK</sequence>
<evidence type="ECO:0000313" key="1">
    <source>
        <dbReference type="EMBL" id="KAG0710342.1"/>
    </source>
</evidence>
<dbReference type="EMBL" id="JACEEZ010024286">
    <property type="protein sequence ID" value="KAG0710342.1"/>
    <property type="molecule type" value="Genomic_DNA"/>
</dbReference>
<evidence type="ECO:0000313" key="2">
    <source>
        <dbReference type="Proteomes" id="UP000770661"/>
    </source>
</evidence>